<dbReference type="WBParaSite" id="RSKR_0000517450.1">
    <property type="protein sequence ID" value="RSKR_0000517450.1"/>
    <property type="gene ID" value="RSKR_0000517450"/>
</dbReference>
<name>A0AC35TWX7_9BILA</name>
<accession>A0AC35TWX7</accession>
<evidence type="ECO:0000313" key="2">
    <source>
        <dbReference type="WBParaSite" id="RSKR_0000517450.1"/>
    </source>
</evidence>
<proteinExistence type="predicted"/>
<evidence type="ECO:0000313" key="1">
    <source>
        <dbReference type="Proteomes" id="UP000095286"/>
    </source>
</evidence>
<organism evidence="1 2">
    <name type="scientific">Rhabditophanes sp. KR3021</name>
    <dbReference type="NCBI Taxonomy" id="114890"/>
    <lineage>
        <taxon>Eukaryota</taxon>
        <taxon>Metazoa</taxon>
        <taxon>Ecdysozoa</taxon>
        <taxon>Nematoda</taxon>
        <taxon>Chromadorea</taxon>
        <taxon>Rhabditida</taxon>
        <taxon>Tylenchina</taxon>
        <taxon>Panagrolaimomorpha</taxon>
        <taxon>Strongyloidoidea</taxon>
        <taxon>Alloionematidae</taxon>
        <taxon>Rhabditophanes</taxon>
    </lineage>
</organism>
<protein>
    <submittedName>
        <fullName evidence="2">Olfactomedin-like domain-containing protein</fullName>
    </submittedName>
</protein>
<reference evidence="2" key="1">
    <citation type="submission" date="2016-11" db="UniProtKB">
        <authorList>
            <consortium name="WormBaseParasite"/>
        </authorList>
    </citation>
    <scope>IDENTIFICATION</scope>
    <source>
        <strain evidence="2">KR3021</strain>
    </source>
</reference>
<dbReference type="Proteomes" id="UP000095286">
    <property type="component" value="Unplaced"/>
</dbReference>
<sequence length="397" mass="46132">MNVTDNSTDKVMTLLCEADNDDGKAEERNLLDGKCISRPKPTPIYIWKGKQIKSYRCGMTLLICVSFAIIVLNLFGFRYYKFGSETGSHAKNPDLTETPKPVKSIFIPPTFGHTEIMDYDFRNPTKLSYDAFSKQIFISFYNVNAKRLQFKTHEHGNSFVIDNHNSHKINHNETFDDCMQYADKFYCCQLNFKTRCFDEIEDGVVVNSTIQSDSLPEIYQRVNKDEAVLFAYDDPNRSFLDINTNKIKTIDKCCKESTKSSGFYFPDNSTQKVNELIIENGFYKLCDYQLSESNKDRYERTQNECIDTTISQKSEFPHSKFCSSHNFVAVVIYAQIGDKIKWELYWKIWPTTFRYIYTSRETSLHGTIFLSCEERNILFYASTNTTVYLYPVGIGSW</sequence>